<dbReference type="Pfam" id="PF13560">
    <property type="entry name" value="HTH_31"/>
    <property type="match status" value="1"/>
</dbReference>
<evidence type="ECO:0000313" key="6">
    <source>
        <dbReference type="Proteomes" id="UP000290174"/>
    </source>
</evidence>
<proteinExistence type="predicted"/>
<dbReference type="Gene3D" id="1.10.260.40">
    <property type="entry name" value="lambda repressor-like DNA-binding domains"/>
    <property type="match status" value="1"/>
</dbReference>
<evidence type="ECO:0000313" key="5">
    <source>
        <dbReference type="Proteomes" id="UP000289946"/>
    </source>
</evidence>
<dbReference type="SMART" id="SM00530">
    <property type="entry name" value="HTH_XRE"/>
    <property type="match status" value="1"/>
</dbReference>
<dbReference type="InterPro" id="IPR050807">
    <property type="entry name" value="TransReg_Diox_bact_type"/>
</dbReference>
<comment type="caution">
    <text evidence="4">The sequence shown here is derived from an EMBL/GenBank/DDBJ whole genome shotgun (WGS) entry which is preliminary data.</text>
</comment>
<dbReference type="GO" id="GO:0003700">
    <property type="term" value="F:DNA-binding transcription factor activity"/>
    <property type="evidence" value="ECO:0007669"/>
    <property type="project" value="TreeGrafter"/>
</dbReference>
<organism evidence="4 6">
    <name type="scientific">Bradyrhizobium zhanjiangense</name>
    <dbReference type="NCBI Taxonomy" id="1325107"/>
    <lineage>
        <taxon>Bacteria</taxon>
        <taxon>Pseudomonadati</taxon>
        <taxon>Pseudomonadota</taxon>
        <taxon>Alphaproteobacteria</taxon>
        <taxon>Hyphomicrobiales</taxon>
        <taxon>Nitrobacteraceae</taxon>
        <taxon>Bradyrhizobium</taxon>
    </lineage>
</organism>
<reference evidence="4 6" key="1">
    <citation type="submission" date="2018-11" db="EMBL/GenBank/DDBJ databases">
        <title>Bradyrhizobium sp. nov., isolated from effective nodules of peanut in China.</title>
        <authorList>
            <person name="Li Y."/>
        </authorList>
    </citation>
    <scope>NUCLEOTIDE SEQUENCE [LARGE SCALE GENOMIC DNA]</scope>
    <source>
        <strain evidence="4 6">CCBAU 51770</strain>
        <strain evidence="3 5">CCBAU 51781</strain>
    </source>
</reference>
<dbReference type="GO" id="GO:0005829">
    <property type="term" value="C:cytosol"/>
    <property type="evidence" value="ECO:0007669"/>
    <property type="project" value="TreeGrafter"/>
</dbReference>
<dbReference type="PANTHER" id="PTHR46797">
    <property type="entry name" value="HTH-TYPE TRANSCRIPTIONAL REGULATOR"/>
    <property type="match status" value="1"/>
</dbReference>
<dbReference type="PANTHER" id="PTHR46797:SF1">
    <property type="entry name" value="METHYLPHOSPHONATE SYNTHASE"/>
    <property type="match status" value="1"/>
</dbReference>
<dbReference type="Proteomes" id="UP000289946">
    <property type="component" value="Unassembled WGS sequence"/>
</dbReference>
<dbReference type="EMBL" id="RKMK01000062">
    <property type="protein sequence ID" value="RXG85096.1"/>
    <property type="molecule type" value="Genomic_DNA"/>
</dbReference>
<evidence type="ECO:0000259" key="2">
    <source>
        <dbReference type="PROSITE" id="PS50943"/>
    </source>
</evidence>
<dbReference type="GO" id="GO:0003677">
    <property type="term" value="F:DNA binding"/>
    <property type="evidence" value="ECO:0007669"/>
    <property type="project" value="UniProtKB-KW"/>
</dbReference>
<sequence length="149" mass="16974">MDISELADGGGALRVPTGRFLTDESFAGYAYTVKTLGQKIRERREELDLSLREFAKKLDCSPPFISDVEHGRRFPSEPMLEEMSRLLKLDVAEIKRHDQRAPLDEIKRMTEQDPGYAFAFRTLVDKKLTPQQLLELVNKSKPPPKGGKK</sequence>
<dbReference type="AlphaFoldDB" id="A0A4Q0Q758"/>
<dbReference type="EMBL" id="RDRA01000051">
    <property type="protein sequence ID" value="RXG84996.1"/>
    <property type="molecule type" value="Genomic_DNA"/>
</dbReference>
<keyword evidence="5" id="KW-1185">Reference proteome</keyword>
<name>A0A4Q0Q758_9BRAD</name>
<dbReference type="InterPro" id="IPR010982">
    <property type="entry name" value="Lambda_DNA-bd_dom_sf"/>
</dbReference>
<protein>
    <submittedName>
        <fullName evidence="4">XRE family transcriptional regulator</fullName>
    </submittedName>
</protein>
<accession>A0A4Q0Q758</accession>
<evidence type="ECO:0000313" key="4">
    <source>
        <dbReference type="EMBL" id="RXG85096.1"/>
    </source>
</evidence>
<keyword evidence="1" id="KW-0238">DNA-binding</keyword>
<gene>
    <name evidence="4" type="ORF">EAS61_37085</name>
    <name evidence="3" type="ORF">EAS62_39250</name>
</gene>
<feature type="domain" description="HTH cro/C1-type" evidence="2">
    <location>
        <begin position="40"/>
        <end position="94"/>
    </location>
</feature>
<evidence type="ECO:0000256" key="1">
    <source>
        <dbReference type="ARBA" id="ARBA00023125"/>
    </source>
</evidence>
<evidence type="ECO:0000313" key="3">
    <source>
        <dbReference type="EMBL" id="RXG84996.1"/>
    </source>
</evidence>
<dbReference type="InterPro" id="IPR001387">
    <property type="entry name" value="Cro/C1-type_HTH"/>
</dbReference>
<dbReference type="CDD" id="cd00093">
    <property type="entry name" value="HTH_XRE"/>
    <property type="match status" value="1"/>
</dbReference>
<dbReference type="Proteomes" id="UP000290174">
    <property type="component" value="Unassembled WGS sequence"/>
</dbReference>
<dbReference type="SUPFAM" id="SSF47413">
    <property type="entry name" value="lambda repressor-like DNA-binding domains"/>
    <property type="match status" value="1"/>
</dbReference>
<dbReference type="PROSITE" id="PS50943">
    <property type="entry name" value="HTH_CROC1"/>
    <property type="match status" value="1"/>
</dbReference>